<dbReference type="PANTHER" id="PTHR31569">
    <property type="entry name" value="SWIM-TYPE DOMAIN-CONTAINING PROTEIN"/>
    <property type="match status" value="1"/>
</dbReference>
<dbReference type="EMBL" id="MNCJ02000330">
    <property type="protein sequence ID" value="KAF5765371.1"/>
    <property type="molecule type" value="Genomic_DNA"/>
</dbReference>
<dbReference type="Gramene" id="mRNA:HanXRQr2_Chr15g0703021">
    <property type="protein sequence ID" value="mRNA:HanXRQr2_Chr15g0703021"/>
    <property type="gene ID" value="HanXRQr2_Chr15g0703021"/>
</dbReference>
<reference evidence="1" key="2">
    <citation type="submission" date="2020-06" db="EMBL/GenBank/DDBJ databases">
        <title>Helianthus annuus Genome sequencing and assembly Release 2.</title>
        <authorList>
            <person name="Gouzy J."/>
            <person name="Langlade N."/>
            <person name="Munos S."/>
        </authorList>
    </citation>
    <scope>NUCLEOTIDE SEQUENCE</scope>
    <source>
        <tissue evidence="1">Leaves</tissue>
    </source>
</reference>
<proteinExistence type="predicted"/>
<comment type="caution">
    <text evidence="1">The sequence shown here is derived from an EMBL/GenBank/DDBJ whole genome shotgun (WGS) entry which is preliminary data.</text>
</comment>
<keyword evidence="2" id="KW-1185">Reference proteome</keyword>
<dbReference type="Proteomes" id="UP000215914">
    <property type="component" value="Unassembled WGS sequence"/>
</dbReference>
<evidence type="ECO:0000313" key="2">
    <source>
        <dbReference type="Proteomes" id="UP000215914"/>
    </source>
</evidence>
<reference evidence="1" key="1">
    <citation type="journal article" date="2017" name="Nature">
        <title>The sunflower genome provides insights into oil metabolism, flowering and Asterid evolution.</title>
        <authorList>
            <person name="Badouin H."/>
            <person name="Gouzy J."/>
            <person name="Grassa C.J."/>
            <person name="Murat F."/>
            <person name="Staton S.E."/>
            <person name="Cottret L."/>
            <person name="Lelandais-Briere C."/>
            <person name="Owens G.L."/>
            <person name="Carrere S."/>
            <person name="Mayjonade B."/>
            <person name="Legrand L."/>
            <person name="Gill N."/>
            <person name="Kane N.C."/>
            <person name="Bowers J.E."/>
            <person name="Hubner S."/>
            <person name="Bellec A."/>
            <person name="Berard A."/>
            <person name="Berges H."/>
            <person name="Blanchet N."/>
            <person name="Boniface M.C."/>
            <person name="Brunel D."/>
            <person name="Catrice O."/>
            <person name="Chaidir N."/>
            <person name="Claudel C."/>
            <person name="Donnadieu C."/>
            <person name="Faraut T."/>
            <person name="Fievet G."/>
            <person name="Helmstetter N."/>
            <person name="King M."/>
            <person name="Knapp S.J."/>
            <person name="Lai Z."/>
            <person name="Le Paslier M.C."/>
            <person name="Lippi Y."/>
            <person name="Lorenzon L."/>
            <person name="Mandel J.R."/>
            <person name="Marage G."/>
            <person name="Marchand G."/>
            <person name="Marquand E."/>
            <person name="Bret-Mestries E."/>
            <person name="Morien E."/>
            <person name="Nambeesan S."/>
            <person name="Nguyen T."/>
            <person name="Pegot-Espagnet P."/>
            <person name="Pouilly N."/>
            <person name="Raftis F."/>
            <person name="Sallet E."/>
            <person name="Schiex T."/>
            <person name="Thomas J."/>
            <person name="Vandecasteele C."/>
            <person name="Vares D."/>
            <person name="Vear F."/>
            <person name="Vautrin S."/>
            <person name="Crespi M."/>
            <person name="Mangin B."/>
            <person name="Burke J.M."/>
            <person name="Salse J."/>
            <person name="Munos S."/>
            <person name="Vincourt P."/>
            <person name="Rieseberg L.H."/>
            <person name="Langlade N.B."/>
        </authorList>
    </citation>
    <scope>NUCLEOTIDE SEQUENCE</scope>
    <source>
        <tissue evidence="1">Leaves</tissue>
    </source>
</reference>
<gene>
    <name evidence="1" type="ORF">HanXRQr2_Chr15g0703021</name>
</gene>
<protein>
    <recommendedName>
        <fullName evidence="3">Protein FAR1-RELATED SEQUENCE</fullName>
    </recommendedName>
</protein>
<dbReference type="InterPro" id="IPR052579">
    <property type="entry name" value="Zinc_finger_SWIM"/>
</dbReference>
<evidence type="ECO:0000313" key="1">
    <source>
        <dbReference type="EMBL" id="KAF5765371.1"/>
    </source>
</evidence>
<name>A0A9K3H3R7_HELAN</name>
<accession>A0A9K3H3R7</accession>
<dbReference type="PANTHER" id="PTHR31569:SF4">
    <property type="entry name" value="SWIM-TYPE DOMAIN-CONTAINING PROTEIN"/>
    <property type="match status" value="1"/>
</dbReference>
<sequence>MHATLKSHFPSHRNTLDKLVLYVDHVVDRQYAEIRSSFETSLRKVMTHHKNQPMLAYILRKVSIYAIELLSMELKRKEDGLRAYGASCGCQLFTSCGLPCACRLEKMENNGQQIRITHIDVFWKKLDFKPARNNIEDIDVDAEFEKLKQQIDPTPPQVKGASLKSFSKSSIQGTITKNLLLF</sequence>
<organism evidence="1 2">
    <name type="scientific">Helianthus annuus</name>
    <name type="common">Common sunflower</name>
    <dbReference type="NCBI Taxonomy" id="4232"/>
    <lineage>
        <taxon>Eukaryota</taxon>
        <taxon>Viridiplantae</taxon>
        <taxon>Streptophyta</taxon>
        <taxon>Embryophyta</taxon>
        <taxon>Tracheophyta</taxon>
        <taxon>Spermatophyta</taxon>
        <taxon>Magnoliopsida</taxon>
        <taxon>eudicotyledons</taxon>
        <taxon>Gunneridae</taxon>
        <taxon>Pentapetalae</taxon>
        <taxon>asterids</taxon>
        <taxon>campanulids</taxon>
        <taxon>Asterales</taxon>
        <taxon>Asteraceae</taxon>
        <taxon>Asteroideae</taxon>
        <taxon>Heliantheae alliance</taxon>
        <taxon>Heliantheae</taxon>
        <taxon>Helianthus</taxon>
    </lineage>
</organism>
<evidence type="ECO:0008006" key="3">
    <source>
        <dbReference type="Google" id="ProtNLM"/>
    </source>
</evidence>
<dbReference type="AlphaFoldDB" id="A0A9K3H3R7"/>